<feature type="transmembrane region" description="Helical" evidence="7">
    <location>
        <begin position="272"/>
        <end position="292"/>
    </location>
</feature>
<accession>A0ABR4GBW6</accession>
<feature type="domain" description="Major facilitator superfamily (MFS) profile" evidence="8">
    <location>
        <begin position="43"/>
        <end position="456"/>
    </location>
</feature>
<dbReference type="SUPFAM" id="SSF103473">
    <property type="entry name" value="MFS general substrate transporter"/>
    <property type="match status" value="1"/>
</dbReference>
<keyword evidence="3 7" id="KW-0812">Transmembrane</keyword>
<evidence type="ECO:0000256" key="6">
    <source>
        <dbReference type="SAM" id="MobiDB-lite"/>
    </source>
</evidence>
<dbReference type="Gene3D" id="1.20.1250.20">
    <property type="entry name" value="MFS general substrate transporter like domains"/>
    <property type="match status" value="2"/>
</dbReference>
<keyword evidence="10" id="KW-1185">Reference proteome</keyword>
<dbReference type="InterPro" id="IPR011701">
    <property type="entry name" value="MFS"/>
</dbReference>
<feature type="transmembrane region" description="Helical" evidence="7">
    <location>
        <begin position="171"/>
        <end position="190"/>
    </location>
</feature>
<feature type="transmembrane region" description="Helical" evidence="7">
    <location>
        <begin position="336"/>
        <end position="353"/>
    </location>
</feature>
<evidence type="ECO:0000256" key="7">
    <source>
        <dbReference type="SAM" id="Phobius"/>
    </source>
</evidence>
<dbReference type="InterPro" id="IPR020846">
    <property type="entry name" value="MFS_dom"/>
</dbReference>
<feature type="transmembrane region" description="Helical" evidence="7">
    <location>
        <begin position="430"/>
        <end position="452"/>
    </location>
</feature>
<organism evidence="9 10">
    <name type="scientific">Aspergillus keveii</name>
    <dbReference type="NCBI Taxonomy" id="714993"/>
    <lineage>
        <taxon>Eukaryota</taxon>
        <taxon>Fungi</taxon>
        <taxon>Dikarya</taxon>
        <taxon>Ascomycota</taxon>
        <taxon>Pezizomycotina</taxon>
        <taxon>Eurotiomycetes</taxon>
        <taxon>Eurotiomycetidae</taxon>
        <taxon>Eurotiales</taxon>
        <taxon>Aspergillaceae</taxon>
        <taxon>Aspergillus</taxon>
        <taxon>Aspergillus subgen. Nidulantes</taxon>
    </lineage>
</organism>
<feature type="compositionally biased region" description="Basic and acidic residues" evidence="6">
    <location>
        <begin position="1"/>
        <end position="22"/>
    </location>
</feature>
<keyword evidence="2" id="KW-0813">Transport</keyword>
<dbReference type="Pfam" id="PF07690">
    <property type="entry name" value="MFS_1"/>
    <property type="match status" value="1"/>
</dbReference>
<comment type="subcellular location">
    <subcellularLocation>
        <location evidence="1">Membrane</location>
        <topology evidence="1">Multi-pass membrane protein</topology>
    </subcellularLocation>
</comment>
<evidence type="ECO:0000313" key="10">
    <source>
        <dbReference type="Proteomes" id="UP001610563"/>
    </source>
</evidence>
<feature type="transmembrane region" description="Helical" evidence="7">
    <location>
        <begin position="79"/>
        <end position="96"/>
    </location>
</feature>
<sequence length="488" mass="54886">MAEKQSTSHHETLTDPDLKHGEISTPPNDSLDAKVLRKCDIHVVPILTVLFLFAFLDRINIGNARLLGLEEELNMQGHQYNIALFVFFIPYILFEVPSNMLLKKIRPSTWLSGIMAAWGIVTVCQGVTESFTGLVVCRVLIGALEAGFMPGSVYLINMYYRRHELQWRLNFFFSASIFAGAVSGFLAYAIANMEGIAGYRAWRWIFILEGIVTVLVAITAKFIIVDWPESATFLTDEERAVLLRRLAEDQGEAQMNRLDKASMKRTFSDPKIYLGPIMYFGIVNTGYAVSFFTPTILEQLGWTKIRAQVMSIPIYAVAMVITLSTAYLSDRLKHRYAFTLTGCLIATMGYILLLNQSSIPVGARYFAVFAITGGGYLTQPILMGWLSNNMAGHYKQSIASAMQIGFGNCGGLVASNVFFDSEAPGYRTGFGVSLGMTWICGLACFVFLMYLVRENKAREREERDHRYELPQEERENLGDDHPSFRFTY</sequence>
<evidence type="ECO:0000256" key="5">
    <source>
        <dbReference type="ARBA" id="ARBA00023136"/>
    </source>
</evidence>
<evidence type="ECO:0000256" key="2">
    <source>
        <dbReference type="ARBA" id="ARBA00022448"/>
    </source>
</evidence>
<name>A0ABR4GBW6_9EURO</name>
<feature type="transmembrane region" description="Helical" evidence="7">
    <location>
        <begin position="312"/>
        <end position="329"/>
    </location>
</feature>
<proteinExistence type="predicted"/>
<feature type="transmembrane region" description="Helical" evidence="7">
    <location>
        <begin position="140"/>
        <end position="159"/>
    </location>
</feature>
<keyword evidence="5 7" id="KW-0472">Membrane</keyword>
<gene>
    <name evidence="9" type="ORF">BJX66DRAFT_336339</name>
</gene>
<dbReference type="EMBL" id="JBFTWV010000029">
    <property type="protein sequence ID" value="KAL2796065.1"/>
    <property type="molecule type" value="Genomic_DNA"/>
</dbReference>
<reference evidence="9 10" key="1">
    <citation type="submission" date="2024-07" db="EMBL/GenBank/DDBJ databases">
        <title>Section-level genome sequencing and comparative genomics of Aspergillus sections Usti and Cavernicolus.</title>
        <authorList>
            <consortium name="Lawrence Berkeley National Laboratory"/>
            <person name="Nybo J.L."/>
            <person name="Vesth T.C."/>
            <person name="Theobald S."/>
            <person name="Frisvad J.C."/>
            <person name="Larsen T.O."/>
            <person name="Kjaerboelling I."/>
            <person name="Rothschild-Mancinelli K."/>
            <person name="Lyhne E.K."/>
            <person name="Kogle M.E."/>
            <person name="Barry K."/>
            <person name="Clum A."/>
            <person name="Na H."/>
            <person name="Ledsgaard L."/>
            <person name="Lin J."/>
            <person name="Lipzen A."/>
            <person name="Kuo A."/>
            <person name="Riley R."/>
            <person name="Mondo S."/>
            <person name="Labutti K."/>
            <person name="Haridas S."/>
            <person name="Pangalinan J."/>
            <person name="Salamov A.A."/>
            <person name="Simmons B.A."/>
            <person name="Magnuson J.K."/>
            <person name="Chen J."/>
            <person name="Drula E."/>
            <person name="Henrissat B."/>
            <person name="Wiebenga A."/>
            <person name="Lubbers R.J."/>
            <person name="Gomes A.C."/>
            <person name="Makela M.R."/>
            <person name="Stajich J."/>
            <person name="Grigoriev I.V."/>
            <person name="Mortensen U.H."/>
            <person name="De Vries R.P."/>
            <person name="Baker S.E."/>
            <person name="Andersen M.R."/>
        </authorList>
    </citation>
    <scope>NUCLEOTIDE SEQUENCE [LARGE SCALE GENOMIC DNA]</scope>
    <source>
        <strain evidence="9 10">CBS 209.92</strain>
    </source>
</reference>
<evidence type="ECO:0000256" key="3">
    <source>
        <dbReference type="ARBA" id="ARBA00022692"/>
    </source>
</evidence>
<dbReference type="Proteomes" id="UP001610563">
    <property type="component" value="Unassembled WGS sequence"/>
</dbReference>
<evidence type="ECO:0000256" key="4">
    <source>
        <dbReference type="ARBA" id="ARBA00022989"/>
    </source>
</evidence>
<feature type="region of interest" description="Disordered" evidence="6">
    <location>
        <begin position="461"/>
        <end position="488"/>
    </location>
</feature>
<protein>
    <submittedName>
        <fullName evidence="9">MFS transporter</fullName>
    </submittedName>
</protein>
<evidence type="ECO:0000256" key="1">
    <source>
        <dbReference type="ARBA" id="ARBA00004141"/>
    </source>
</evidence>
<dbReference type="InterPro" id="IPR036259">
    <property type="entry name" value="MFS_trans_sf"/>
</dbReference>
<dbReference type="PANTHER" id="PTHR43791:SF52">
    <property type="entry name" value="TRANSPORTER, PUTATIVE (AFU_ORTHOLOGUE AFUA_1G11820)-RELATED"/>
    <property type="match status" value="1"/>
</dbReference>
<feature type="transmembrane region" description="Helical" evidence="7">
    <location>
        <begin position="365"/>
        <end position="386"/>
    </location>
</feature>
<comment type="caution">
    <text evidence="9">The sequence shown here is derived from an EMBL/GenBank/DDBJ whole genome shotgun (WGS) entry which is preliminary data.</text>
</comment>
<feature type="transmembrane region" description="Helical" evidence="7">
    <location>
        <begin position="398"/>
        <end position="418"/>
    </location>
</feature>
<feature type="transmembrane region" description="Helical" evidence="7">
    <location>
        <begin position="202"/>
        <end position="224"/>
    </location>
</feature>
<dbReference type="PANTHER" id="PTHR43791">
    <property type="entry name" value="PERMEASE-RELATED"/>
    <property type="match status" value="1"/>
</dbReference>
<evidence type="ECO:0000313" key="9">
    <source>
        <dbReference type="EMBL" id="KAL2796065.1"/>
    </source>
</evidence>
<feature type="region of interest" description="Disordered" evidence="6">
    <location>
        <begin position="1"/>
        <end position="24"/>
    </location>
</feature>
<evidence type="ECO:0000259" key="8">
    <source>
        <dbReference type="PROSITE" id="PS50850"/>
    </source>
</evidence>
<feature type="transmembrane region" description="Helical" evidence="7">
    <location>
        <begin position="41"/>
        <end position="59"/>
    </location>
</feature>
<keyword evidence="4 7" id="KW-1133">Transmembrane helix</keyword>
<feature type="transmembrane region" description="Helical" evidence="7">
    <location>
        <begin position="108"/>
        <end position="128"/>
    </location>
</feature>
<dbReference type="PROSITE" id="PS50850">
    <property type="entry name" value="MFS"/>
    <property type="match status" value="1"/>
</dbReference>